<name>A0ABC8M342_ERUVS</name>
<feature type="region of interest" description="Disordered" evidence="1">
    <location>
        <begin position="27"/>
        <end position="51"/>
    </location>
</feature>
<accession>A0ABC8M342</accession>
<dbReference type="Proteomes" id="UP001642260">
    <property type="component" value="Unassembled WGS sequence"/>
</dbReference>
<sequence length="386" mass="41664">MDNFGFQQGCWERVLLELRACLNTLGQRQERRRSVERTVSGYEHGHSSSPVNLFDEKKTVQAPRTRNSVAATRISLPCLPSPQGPNQVIMPQQKIESVAAPVETTKPAVSVSPASDPPKVDFAADLFDMLSVDEPTLYTSETASADDNSWAGFQSAVSGQTAEKIVTAKPDESSSPPATGIEDLFKDTPTLTAQQAPQKDVKGGIMSMFEKSNMVSPFAMHQQQYAMLAQQQALYMAAAKAAGGPPNGLNQQAVANSLNLASANWSNNGYEIPEMTNPGGDQADLQKLMQNMNMNANINMRPAQRQENSPNIHHPGIFYTTSRAKNAANGMANPNSSGKPQSSPAAKPTGTTPSSQSGKDFGFSSLMNGMFTKHRSKERLQNFALP</sequence>
<comment type="caution">
    <text evidence="2">The sequence shown here is derived from an EMBL/GenBank/DDBJ whole genome shotgun (WGS) entry which is preliminary data.</text>
</comment>
<dbReference type="PANTHER" id="PTHR46419:SF2">
    <property type="entry name" value="ADP-RIBOSYLATION FACTOR GTPASE-ACTIVATING PROTEIN AGD5"/>
    <property type="match status" value="1"/>
</dbReference>
<evidence type="ECO:0000313" key="3">
    <source>
        <dbReference type="Proteomes" id="UP001642260"/>
    </source>
</evidence>
<evidence type="ECO:0000256" key="1">
    <source>
        <dbReference type="SAM" id="MobiDB-lite"/>
    </source>
</evidence>
<evidence type="ECO:0000313" key="2">
    <source>
        <dbReference type="EMBL" id="CAH8390012.1"/>
    </source>
</evidence>
<organism evidence="2 3">
    <name type="scientific">Eruca vesicaria subsp. sativa</name>
    <name type="common">Garden rocket</name>
    <name type="synonym">Eruca sativa</name>
    <dbReference type="NCBI Taxonomy" id="29727"/>
    <lineage>
        <taxon>Eukaryota</taxon>
        <taxon>Viridiplantae</taxon>
        <taxon>Streptophyta</taxon>
        <taxon>Embryophyta</taxon>
        <taxon>Tracheophyta</taxon>
        <taxon>Spermatophyta</taxon>
        <taxon>Magnoliopsida</taxon>
        <taxon>eudicotyledons</taxon>
        <taxon>Gunneridae</taxon>
        <taxon>Pentapetalae</taxon>
        <taxon>rosids</taxon>
        <taxon>malvids</taxon>
        <taxon>Brassicales</taxon>
        <taxon>Brassicaceae</taxon>
        <taxon>Brassiceae</taxon>
        <taxon>Eruca</taxon>
    </lineage>
</organism>
<evidence type="ECO:0008006" key="4">
    <source>
        <dbReference type="Google" id="ProtNLM"/>
    </source>
</evidence>
<keyword evidence="3" id="KW-1185">Reference proteome</keyword>
<dbReference type="AlphaFoldDB" id="A0ABC8M342"/>
<feature type="compositionally biased region" description="Polar residues" evidence="1">
    <location>
        <begin position="332"/>
        <end position="358"/>
    </location>
</feature>
<proteinExistence type="predicted"/>
<dbReference type="InterPro" id="IPR044520">
    <property type="entry name" value="ARF_GAP_AGD5/15"/>
</dbReference>
<reference evidence="2 3" key="1">
    <citation type="submission" date="2022-03" db="EMBL/GenBank/DDBJ databases">
        <authorList>
            <person name="Macdonald S."/>
            <person name="Ahmed S."/>
            <person name="Newling K."/>
        </authorList>
    </citation>
    <scope>NUCLEOTIDE SEQUENCE [LARGE SCALE GENOMIC DNA]</scope>
</reference>
<dbReference type="EMBL" id="CAKOAT010870709">
    <property type="protein sequence ID" value="CAH8390012.1"/>
    <property type="molecule type" value="Genomic_DNA"/>
</dbReference>
<dbReference type="PANTHER" id="PTHR46419">
    <property type="entry name" value="ADP-RIBOSYLATION FACTOR GTPASE-ACTIVATING PROTEIN AGD5"/>
    <property type="match status" value="1"/>
</dbReference>
<gene>
    <name evidence="2" type="ORF">ERUC_LOCUS42495</name>
</gene>
<feature type="region of interest" description="Disordered" evidence="1">
    <location>
        <begin position="327"/>
        <end position="386"/>
    </location>
</feature>
<protein>
    <recommendedName>
        <fullName evidence="4">ADP-ribosylation factor GTPase-activating protein AGD5</fullName>
    </recommendedName>
</protein>